<keyword evidence="1" id="KW-0934">Plastid</keyword>
<dbReference type="EMBL" id="MG264610">
    <property type="protein sequence ID" value="AUG32111.1"/>
    <property type="molecule type" value="Genomic_DNA"/>
</dbReference>
<dbReference type="InterPro" id="IPR014945">
    <property type="entry name" value="DUF1816"/>
</dbReference>
<gene>
    <name evidence="1" type="ORF">PLO_103</name>
</gene>
<reference evidence="1" key="1">
    <citation type="submission" date="2017-10" db="EMBL/GenBank/DDBJ databases">
        <title>Paulinella longichromatophora chromatophore genome.</title>
        <authorList>
            <person name="Lhee D."/>
            <person name="Yoon H.S."/>
        </authorList>
    </citation>
    <scope>NUCLEOTIDE SEQUENCE</scope>
</reference>
<protein>
    <recommendedName>
        <fullName evidence="2">DUF1816 domain-containing protein</fullName>
    </recommendedName>
</protein>
<sequence>MIMSCSPCNLFNSVGLAWWARIETSSPNIIYWYGPFLTHRSLEKSLPLFLADVTSEGPKAIRQIILRTRRYEPFTINAGLNC</sequence>
<dbReference type="Pfam" id="PF08846">
    <property type="entry name" value="DUF1816"/>
    <property type="match status" value="1"/>
</dbReference>
<organism evidence="1">
    <name type="scientific">Paulinella longichromatophora</name>
    <dbReference type="NCBI Taxonomy" id="1708747"/>
    <lineage>
        <taxon>Eukaryota</taxon>
        <taxon>Sar</taxon>
        <taxon>Rhizaria</taxon>
        <taxon>Cercozoa</taxon>
        <taxon>Imbricatea</taxon>
        <taxon>Silicofilosea</taxon>
        <taxon>Euglyphida</taxon>
        <taxon>Paulinellidae</taxon>
        <taxon>Paulinella</taxon>
    </lineage>
</organism>
<evidence type="ECO:0000313" key="1">
    <source>
        <dbReference type="EMBL" id="AUG32111.1"/>
    </source>
</evidence>
<accession>A0A2H4ZNM1</accession>
<proteinExistence type="predicted"/>
<dbReference type="AlphaFoldDB" id="A0A2H4ZNM1"/>
<evidence type="ECO:0008006" key="2">
    <source>
        <dbReference type="Google" id="ProtNLM"/>
    </source>
</evidence>
<geneLocation type="plastid" evidence="1"/>
<name>A0A2H4ZNM1_9EUKA</name>